<comment type="similarity">
    <text evidence="3">Belongs to the peptidase M50B family.</text>
</comment>
<feature type="transmembrane region" description="Helical" evidence="13">
    <location>
        <begin position="187"/>
        <end position="205"/>
    </location>
</feature>
<comment type="subcellular location">
    <subcellularLocation>
        <location evidence="2">Cell membrane</location>
        <topology evidence="2">Multi-pass membrane protein</topology>
    </subcellularLocation>
</comment>
<comment type="caution">
    <text evidence="15">The sequence shown here is derived from an EMBL/GenBank/DDBJ whole genome shotgun (WGS) entry which is preliminary data.</text>
</comment>
<keyword evidence="6 13" id="KW-0812">Transmembrane</keyword>
<dbReference type="InterPro" id="IPR008915">
    <property type="entry name" value="Peptidase_M50"/>
</dbReference>
<dbReference type="EMBL" id="RJVA01000012">
    <property type="protein sequence ID" value="ROQ91994.1"/>
    <property type="molecule type" value="Genomic_DNA"/>
</dbReference>
<evidence type="ECO:0000256" key="10">
    <source>
        <dbReference type="ARBA" id="ARBA00022989"/>
    </source>
</evidence>
<keyword evidence="11" id="KW-0482">Metalloprotease</keyword>
<feature type="transmembrane region" description="Helical" evidence="13">
    <location>
        <begin position="120"/>
        <end position="139"/>
    </location>
</feature>
<evidence type="ECO:0000313" key="15">
    <source>
        <dbReference type="EMBL" id="ROQ91994.1"/>
    </source>
</evidence>
<feature type="transmembrane region" description="Helical" evidence="13">
    <location>
        <begin position="94"/>
        <end position="114"/>
    </location>
</feature>
<evidence type="ECO:0000256" key="9">
    <source>
        <dbReference type="ARBA" id="ARBA00022833"/>
    </source>
</evidence>
<keyword evidence="16" id="KW-1185">Reference proteome</keyword>
<evidence type="ECO:0000256" key="3">
    <source>
        <dbReference type="ARBA" id="ARBA00007931"/>
    </source>
</evidence>
<evidence type="ECO:0000313" key="16">
    <source>
        <dbReference type="Proteomes" id="UP000276223"/>
    </source>
</evidence>
<feature type="transmembrane region" description="Helical" evidence="13">
    <location>
        <begin position="49"/>
        <end position="73"/>
    </location>
</feature>
<name>A0A3N1UL84_9BACT</name>
<dbReference type="Pfam" id="PF02163">
    <property type="entry name" value="Peptidase_M50"/>
    <property type="match status" value="1"/>
</dbReference>
<evidence type="ECO:0000256" key="8">
    <source>
        <dbReference type="ARBA" id="ARBA00022801"/>
    </source>
</evidence>
<dbReference type="InterPro" id="IPR052348">
    <property type="entry name" value="Metallopeptidase_M50B"/>
</dbReference>
<evidence type="ECO:0000256" key="5">
    <source>
        <dbReference type="ARBA" id="ARBA00022670"/>
    </source>
</evidence>
<dbReference type="InterPro" id="IPR044537">
    <property type="entry name" value="Rip2-like"/>
</dbReference>
<keyword evidence="7" id="KW-0479">Metal-binding</keyword>
<dbReference type="GO" id="GO:0008237">
    <property type="term" value="F:metallopeptidase activity"/>
    <property type="evidence" value="ECO:0007669"/>
    <property type="project" value="UniProtKB-KW"/>
</dbReference>
<reference evidence="15 16" key="1">
    <citation type="submission" date="2018-11" db="EMBL/GenBank/DDBJ databases">
        <title>Genomic Encyclopedia of Type Strains, Phase IV (KMG-IV): sequencing the most valuable type-strain genomes for metagenomic binning, comparative biology and taxonomic classification.</title>
        <authorList>
            <person name="Goeker M."/>
        </authorList>
    </citation>
    <scope>NUCLEOTIDE SEQUENCE [LARGE SCALE GENOMIC DNA]</scope>
    <source>
        <strain evidence="15 16">DSM 22027</strain>
    </source>
</reference>
<comment type="cofactor">
    <cofactor evidence="1">
        <name>Zn(2+)</name>
        <dbReference type="ChEBI" id="CHEBI:29105"/>
    </cofactor>
</comment>
<evidence type="ECO:0000256" key="7">
    <source>
        <dbReference type="ARBA" id="ARBA00022723"/>
    </source>
</evidence>
<dbReference type="RefSeq" id="WP_123290166.1">
    <property type="nucleotide sequence ID" value="NZ_RJVA01000012.1"/>
</dbReference>
<dbReference type="PANTHER" id="PTHR35864">
    <property type="entry name" value="ZINC METALLOPROTEASE MJ0611-RELATED"/>
    <property type="match status" value="1"/>
</dbReference>
<feature type="domain" description="Peptidase M50" evidence="14">
    <location>
        <begin position="143"/>
        <end position="195"/>
    </location>
</feature>
<evidence type="ECO:0000256" key="6">
    <source>
        <dbReference type="ARBA" id="ARBA00022692"/>
    </source>
</evidence>
<keyword evidence="8" id="KW-0378">Hydrolase</keyword>
<feature type="transmembrane region" description="Helical" evidence="13">
    <location>
        <begin position="9"/>
        <end position="29"/>
    </location>
</feature>
<keyword evidence="10 13" id="KW-1133">Transmembrane helix</keyword>
<proteinExistence type="inferred from homology"/>
<protein>
    <submittedName>
        <fullName evidence="15">Zn-dependent protease</fullName>
    </submittedName>
</protein>
<feature type="transmembrane region" description="Helical" evidence="13">
    <location>
        <begin position="146"/>
        <end position="163"/>
    </location>
</feature>
<dbReference type="PANTHER" id="PTHR35864:SF1">
    <property type="entry name" value="ZINC METALLOPROTEASE YWHC-RELATED"/>
    <property type="match status" value="1"/>
</dbReference>
<keyword evidence="5 15" id="KW-0645">Protease</keyword>
<dbReference type="Proteomes" id="UP000276223">
    <property type="component" value="Unassembled WGS sequence"/>
</dbReference>
<evidence type="ECO:0000256" key="4">
    <source>
        <dbReference type="ARBA" id="ARBA00022475"/>
    </source>
</evidence>
<accession>A0A3N1UL84</accession>
<dbReference type="GO" id="GO:0005886">
    <property type="term" value="C:plasma membrane"/>
    <property type="evidence" value="ECO:0007669"/>
    <property type="project" value="UniProtKB-SubCell"/>
</dbReference>
<dbReference type="GO" id="GO:0006508">
    <property type="term" value="P:proteolysis"/>
    <property type="evidence" value="ECO:0007669"/>
    <property type="project" value="UniProtKB-KW"/>
</dbReference>
<dbReference type="AlphaFoldDB" id="A0A3N1UL84"/>
<dbReference type="CDD" id="cd06158">
    <property type="entry name" value="S2P-M50_like_1"/>
    <property type="match status" value="1"/>
</dbReference>
<evidence type="ECO:0000256" key="2">
    <source>
        <dbReference type="ARBA" id="ARBA00004651"/>
    </source>
</evidence>
<sequence length="217" mass="23905">MQDILRDICIYAVPLLLAVVAHEVAHGWVAEKLGDPTARLLGRISLNPLVHIDVVGTVLIPLMLLVTNAPFLFGWAKPVPVQFHRLHGGRRAMAWVALAGPLTNLMLAAASALVYRFVVFLFALGLGSGVWGLVLSPLFLMARFSVVFNLVLMAVNLFPVPPLDGGRVLTGLLPRSLAFQVARLERFGMFIVLIFVITGWWGYMLRPVVNLFARIFL</sequence>
<keyword evidence="4" id="KW-1003">Cell membrane</keyword>
<gene>
    <name evidence="15" type="ORF">EDC27_1662</name>
</gene>
<evidence type="ECO:0000256" key="12">
    <source>
        <dbReference type="ARBA" id="ARBA00023136"/>
    </source>
</evidence>
<organism evidence="15 16">
    <name type="scientific">Desulfosoma caldarium</name>
    <dbReference type="NCBI Taxonomy" id="610254"/>
    <lineage>
        <taxon>Bacteria</taxon>
        <taxon>Pseudomonadati</taxon>
        <taxon>Thermodesulfobacteriota</taxon>
        <taxon>Syntrophobacteria</taxon>
        <taxon>Syntrophobacterales</taxon>
        <taxon>Syntrophobacteraceae</taxon>
        <taxon>Desulfosoma</taxon>
    </lineage>
</organism>
<dbReference type="GO" id="GO:0046872">
    <property type="term" value="F:metal ion binding"/>
    <property type="evidence" value="ECO:0007669"/>
    <property type="project" value="UniProtKB-KW"/>
</dbReference>
<keyword evidence="12 13" id="KW-0472">Membrane</keyword>
<keyword evidence="9" id="KW-0862">Zinc</keyword>
<evidence type="ECO:0000256" key="11">
    <source>
        <dbReference type="ARBA" id="ARBA00023049"/>
    </source>
</evidence>
<evidence type="ECO:0000259" key="14">
    <source>
        <dbReference type="Pfam" id="PF02163"/>
    </source>
</evidence>
<evidence type="ECO:0000256" key="1">
    <source>
        <dbReference type="ARBA" id="ARBA00001947"/>
    </source>
</evidence>
<evidence type="ECO:0000256" key="13">
    <source>
        <dbReference type="SAM" id="Phobius"/>
    </source>
</evidence>
<dbReference type="OrthoDB" id="9800627at2"/>